<dbReference type="GO" id="GO:0008270">
    <property type="term" value="F:zinc ion binding"/>
    <property type="evidence" value="ECO:0007669"/>
    <property type="project" value="UniProtKB-KW"/>
</dbReference>
<dbReference type="RefSeq" id="WP_117201598.1">
    <property type="nucleotide sequence ID" value="NZ_JBHTBK010000033.1"/>
</dbReference>
<proteinExistence type="predicted"/>
<dbReference type="AlphaFoldDB" id="A0A372DRI1"/>
<evidence type="ECO:0000313" key="3">
    <source>
        <dbReference type="Proteomes" id="UP000262917"/>
    </source>
</evidence>
<feature type="domain" description="Zinc finger CHCC-type" evidence="1">
    <location>
        <begin position="39"/>
        <end position="63"/>
    </location>
</feature>
<keyword evidence="3" id="KW-1185">Reference proteome</keyword>
<dbReference type="OrthoDB" id="9806844at2"/>
<gene>
    <name evidence="2" type="ORF">D0Y53_02355</name>
</gene>
<dbReference type="EMBL" id="QVPD01000002">
    <property type="protein sequence ID" value="RFP61922.1"/>
    <property type="molecule type" value="Genomic_DNA"/>
</dbReference>
<evidence type="ECO:0000313" key="2">
    <source>
        <dbReference type="EMBL" id="RFP61922.1"/>
    </source>
</evidence>
<keyword evidence="2" id="KW-0862">Zinc</keyword>
<dbReference type="InterPro" id="IPR019401">
    <property type="entry name" value="Znf_CHCC"/>
</dbReference>
<keyword evidence="2" id="KW-0863">Zinc-finger</keyword>
<organism evidence="2 3">
    <name type="scientific">Cognatiluteimonas weifangensis</name>
    <dbReference type="NCBI Taxonomy" id="2303539"/>
    <lineage>
        <taxon>Bacteria</taxon>
        <taxon>Pseudomonadati</taxon>
        <taxon>Pseudomonadota</taxon>
        <taxon>Gammaproteobacteria</taxon>
        <taxon>Lysobacterales</taxon>
        <taxon>Lysobacteraceae</taxon>
        <taxon>Cognatiluteimonas</taxon>
    </lineage>
</organism>
<name>A0A372DRI1_9GAMM</name>
<dbReference type="Proteomes" id="UP000262917">
    <property type="component" value="Unassembled WGS sequence"/>
</dbReference>
<dbReference type="Pfam" id="PF10276">
    <property type="entry name" value="zf-CHCC"/>
    <property type="match status" value="1"/>
</dbReference>
<sequence>MVQTVSPTFVPPNAQQRYEVHRADLPLSCPLPSMSLWNSHPRVYLAIEAEGGESHCMYCGAHYVLVD</sequence>
<evidence type="ECO:0000259" key="1">
    <source>
        <dbReference type="Pfam" id="PF10276"/>
    </source>
</evidence>
<dbReference type="Gene3D" id="2.60.260.40">
    <property type="entry name" value="q5lls5 like domains"/>
    <property type="match status" value="1"/>
</dbReference>
<keyword evidence="2" id="KW-0479">Metal-binding</keyword>
<reference evidence="2 3" key="1">
    <citation type="submission" date="2018-08" db="EMBL/GenBank/DDBJ databases">
        <title>Lysobacter weifangensis sp. nov., a new member of the family 'Xanthomonadaceae', isolated from soil in a farmland.</title>
        <authorList>
            <person name="Zhao H."/>
        </authorList>
    </citation>
    <scope>NUCLEOTIDE SEQUENCE [LARGE SCALE GENOMIC DNA]</scope>
    <source>
        <strain evidence="2 3">WF-2</strain>
    </source>
</reference>
<accession>A0A372DRI1</accession>
<comment type="caution">
    <text evidence="2">The sequence shown here is derived from an EMBL/GenBank/DDBJ whole genome shotgun (WGS) entry which is preliminary data.</text>
</comment>
<protein>
    <submittedName>
        <fullName evidence="2">Zinc-finger domain-containing protein</fullName>
    </submittedName>
</protein>